<dbReference type="Gene3D" id="3.40.50.12780">
    <property type="entry name" value="N-terminal domain of ligase-like"/>
    <property type="match status" value="1"/>
</dbReference>
<dbReference type="InterPro" id="IPR009075">
    <property type="entry name" value="AcylCo_DH/oxidase_C"/>
</dbReference>
<evidence type="ECO:0000256" key="5">
    <source>
        <dbReference type="ARBA" id="ARBA00023002"/>
    </source>
</evidence>
<dbReference type="FunFam" id="1.20.140.10:FF:000001">
    <property type="entry name" value="Acyl-CoA dehydrogenase"/>
    <property type="match status" value="1"/>
</dbReference>
<keyword evidence="3" id="KW-0285">Flavoprotein</keyword>
<dbReference type="InterPro" id="IPR046373">
    <property type="entry name" value="Acyl-CoA_Oxase/DH_mid-dom_sf"/>
</dbReference>
<dbReference type="InterPro" id="IPR036250">
    <property type="entry name" value="AcylCo_DH-like_C"/>
</dbReference>
<feature type="domain" description="Acyl-CoA dehydrogenase/oxidase C-terminal" evidence="8">
    <location>
        <begin position="1025"/>
        <end position="1168"/>
    </location>
</feature>
<dbReference type="PANTHER" id="PTHR43884">
    <property type="entry name" value="ACYL-COA DEHYDROGENASE"/>
    <property type="match status" value="1"/>
</dbReference>
<dbReference type="Pfam" id="PF00441">
    <property type="entry name" value="Acyl-CoA_dh_1"/>
    <property type="match status" value="1"/>
</dbReference>
<feature type="region of interest" description="Disordered" evidence="7">
    <location>
        <begin position="1"/>
        <end position="27"/>
    </location>
</feature>
<proteinExistence type="inferred from homology"/>
<dbReference type="Gene3D" id="1.20.140.10">
    <property type="entry name" value="Butyryl-CoA Dehydrogenase, subunit A, domain 3"/>
    <property type="match status" value="1"/>
</dbReference>
<dbReference type="PROSITE" id="PS00073">
    <property type="entry name" value="ACYL_COA_DH_2"/>
    <property type="match status" value="1"/>
</dbReference>
<dbReference type="Pfam" id="PF02771">
    <property type="entry name" value="Acyl-CoA_dh_N"/>
    <property type="match status" value="1"/>
</dbReference>
<feature type="domain" description="AMP-dependent synthetase/ligase" evidence="9">
    <location>
        <begin position="238"/>
        <end position="659"/>
    </location>
</feature>
<dbReference type="SUPFAM" id="SSF47203">
    <property type="entry name" value="Acyl-CoA dehydrogenase C-terminal domain-like"/>
    <property type="match status" value="1"/>
</dbReference>
<dbReference type="Gene3D" id="2.40.110.10">
    <property type="entry name" value="Butyryl-CoA Dehydrogenase, subunit A, domain 2"/>
    <property type="match status" value="1"/>
</dbReference>
<feature type="region of interest" description="Disordered" evidence="7">
    <location>
        <begin position="104"/>
        <end position="127"/>
    </location>
</feature>
<dbReference type="InterPro" id="IPR006089">
    <property type="entry name" value="Acyl-CoA_DH_CS"/>
</dbReference>
<dbReference type="SUPFAM" id="SSF56801">
    <property type="entry name" value="Acetyl-CoA synthetase-like"/>
    <property type="match status" value="1"/>
</dbReference>
<keyword evidence="5" id="KW-0560">Oxidoreductase</keyword>
<dbReference type="FunFam" id="2.40.110.10:FF:000027">
    <property type="entry name" value="Isovaleryl-CoA dehydrogenase"/>
    <property type="match status" value="1"/>
</dbReference>
<organism evidence="12 13">
    <name type="scientific">Aphanomyces invadans</name>
    <dbReference type="NCBI Taxonomy" id="157072"/>
    <lineage>
        <taxon>Eukaryota</taxon>
        <taxon>Sar</taxon>
        <taxon>Stramenopiles</taxon>
        <taxon>Oomycota</taxon>
        <taxon>Saprolegniomycetes</taxon>
        <taxon>Saprolegniales</taxon>
        <taxon>Verrucalvaceae</taxon>
        <taxon>Aphanomyces</taxon>
    </lineage>
</organism>
<dbReference type="VEuPathDB" id="FungiDB:H310_06947"/>
<evidence type="ECO:0000256" key="2">
    <source>
        <dbReference type="ARBA" id="ARBA00009347"/>
    </source>
</evidence>
<dbReference type="VEuPathDB" id="FungiDB:H310_06946"/>
<evidence type="ECO:0000259" key="8">
    <source>
        <dbReference type="Pfam" id="PF00441"/>
    </source>
</evidence>
<gene>
    <name evidence="12" type="ORF">DYB32_001902</name>
</gene>
<dbReference type="EMBL" id="QUSY01000096">
    <property type="protein sequence ID" value="RHY33072.1"/>
    <property type="molecule type" value="Genomic_DNA"/>
</dbReference>
<sequence length="1174" mass="126612">MDADAADVVSDQQCDSRVPSPLDNTPKDTFVVPTSNQAMADTPASPALATPSFAPVDAAAVLKAIAEDMDAFEQHRFGGSATAASTPFVELARKKVARRVEALRHQQPVASPPVVDEPNPSRSTQSLEEFGNDIRAALRFPNATPHPQAAIVAKLMKLPKSHMEKLPKAQRELVEFSKRYQQALELPPDKLAALPTHQQQFIHDLRSKTWKRDGEVKIRLGQEGTIAAKEPTTVVALFRDTVKKYGEDGALYSKQDGEKILTWNQYYAKCVAFAKSLLALGFDPFDAVSIIGFNAAEWMISDLGCILAGGLAAGIYSTNSADAAKYVADHSGARVIVCDNVPQLDKMASIASALPKLKALVVYHAPVPAATSCSVPVYAFDDFLNLGTAVDDAALEARIANQRPGHCCTLIYTSGTTGNPKAVMISHDNITWTLQSMVDLFATTGDPITHVDRFVSYLPLSHVAAQLIDIHMPVATGVKVYFAQPDALKGSLGQTLKEVRPTRFLGVPRVWEKIAEKLWDIGKTTTGLKLRMATWAKGIGTQKSQLAQFGDAGGVPCGYGCANALVLSKIKAALGLDQCRFAAAAAPMSADVLKYFGSLDIPIFELFGQSESTGPSSTCMGGHWKIGSVGKLIPGTEWMVDPTNQELLLRGRNVMMGYLNMEKETKATIDDRGWLHSGDCARVDADQFGYITGRIKELIITAGGENVPPVILEDVLKDEIPLLSNVMVVGDKRKFLAALLTLRVQVDADGAPTPKLDKKALDIMESIQSPATTTTEARACEKVQAYISHGVKKANARATSRAQTIAKTYILEHDFSLGGGGRAASKRLGELGLLGITVPEKYGGSGMDAVAAVIAHEELSSSDPAFCLSFLAHSMLFANNLAQNGSEAQCAKYLPAASSGDAICGMAMSEPAVGTDVLGMKTTAVKHGNEYLLNGTKMWITNGAINDTDLGDTFLVYARTGTTGNARQDFSSFIVEKGFDGFSLGQRIKDKCGMRASMTAELVFENCRVPADNLVGTEGAAVLCMMRNLEIERVTLAAMSLGIARRSIEVMNAYAKERSAFGKPLNYFGQVQHNIALSYAHYKAGRAYVYDTARLLKLDTVGNRIDTDGVKLFCGDMAKQVADRAIQTLGGYGYVGEYNVERLWRDSKLLEIGGGTNESHHKNMSRDLLRVDRL</sequence>
<dbReference type="InterPro" id="IPR037069">
    <property type="entry name" value="AcylCoA_DH/ox_N_sf"/>
</dbReference>
<evidence type="ECO:0000256" key="7">
    <source>
        <dbReference type="SAM" id="MobiDB-lite"/>
    </source>
</evidence>
<evidence type="ECO:0000256" key="1">
    <source>
        <dbReference type="ARBA" id="ARBA00001974"/>
    </source>
</evidence>
<evidence type="ECO:0000259" key="9">
    <source>
        <dbReference type="Pfam" id="PF00501"/>
    </source>
</evidence>
<name>A0A418B4P0_9STRA</name>
<dbReference type="AlphaFoldDB" id="A0A418B4P0"/>
<protein>
    <recommendedName>
        <fullName evidence="14">AMP-dependent synthetase/ligase domain-containing protein</fullName>
    </recommendedName>
</protein>
<dbReference type="Pfam" id="PF02770">
    <property type="entry name" value="Acyl-CoA_dh_M"/>
    <property type="match status" value="1"/>
</dbReference>
<evidence type="ECO:0000259" key="11">
    <source>
        <dbReference type="Pfam" id="PF02771"/>
    </source>
</evidence>
<dbReference type="VEuPathDB" id="FungiDB:H310_06948"/>
<dbReference type="Gene3D" id="1.10.540.10">
    <property type="entry name" value="Acyl-CoA dehydrogenase/oxidase, N-terminal domain"/>
    <property type="match status" value="1"/>
</dbReference>
<comment type="cofactor">
    <cofactor evidence="1">
        <name>FAD</name>
        <dbReference type="ChEBI" id="CHEBI:57692"/>
    </cofactor>
</comment>
<dbReference type="GO" id="GO:0050660">
    <property type="term" value="F:flavin adenine dinucleotide binding"/>
    <property type="evidence" value="ECO:0007669"/>
    <property type="project" value="InterPro"/>
</dbReference>
<evidence type="ECO:0000256" key="4">
    <source>
        <dbReference type="ARBA" id="ARBA00022827"/>
    </source>
</evidence>
<dbReference type="GO" id="GO:0008470">
    <property type="term" value="F:3-methylbutanoyl-CoA dehydrogenase activity"/>
    <property type="evidence" value="ECO:0007669"/>
    <property type="project" value="TreeGrafter"/>
</dbReference>
<dbReference type="Proteomes" id="UP000285060">
    <property type="component" value="Unassembled WGS sequence"/>
</dbReference>
<evidence type="ECO:0000313" key="12">
    <source>
        <dbReference type="EMBL" id="RHY33072.1"/>
    </source>
</evidence>
<dbReference type="Pfam" id="PF00501">
    <property type="entry name" value="AMP-binding"/>
    <property type="match status" value="1"/>
</dbReference>
<evidence type="ECO:0008006" key="14">
    <source>
        <dbReference type="Google" id="ProtNLM"/>
    </source>
</evidence>
<comment type="catalytic activity">
    <reaction evidence="6">
        <text>(2S)-2-methylbutanoyl-CoA + oxidized [electron-transfer flavoprotein] + H(+) = (2E)-2-methylbut-2-enoyl-CoA + reduced [electron-transfer flavoprotein]</text>
        <dbReference type="Rhea" id="RHEA:48256"/>
        <dbReference type="Rhea" id="RHEA-COMP:10685"/>
        <dbReference type="Rhea" id="RHEA-COMP:10686"/>
        <dbReference type="ChEBI" id="CHEBI:15378"/>
        <dbReference type="ChEBI" id="CHEBI:57337"/>
        <dbReference type="ChEBI" id="CHEBI:57692"/>
        <dbReference type="ChEBI" id="CHEBI:58307"/>
        <dbReference type="ChEBI" id="CHEBI:88166"/>
    </reaction>
    <physiologicalReaction direction="left-to-right" evidence="6">
        <dbReference type="Rhea" id="RHEA:48257"/>
    </physiologicalReaction>
</comment>
<dbReference type="InterPro" id="IPR013786">
    <property type="entry name" value="AcylCoA_DH/ox_N"/>
</dbReference>
<keyword evidence="4" id="KW-0274">FAD</keyword>
<dbReference type="PANTHER" id="PTHR43884:SF12">
    <property type="entry name" value="ISOVALERYL-COA DEHYDROGENASE, MITOCHONDRIAL-RELATED"/>
    <property type="match status" value="1"/>
</dbReference>
<evidence type="ECO:0000313" key="13">
    <source>
        <dbReference type="Proteomes" id="UP000285060"/>
    </source>
</evidence>
<evidence type="ECO:0000259" key="10">
    <source>
        <dbReference type="Pfam" id="PF02770"/>
    </source>
</evidence>
<dbReference type="InterPro" id="IPR009100">
    <property type="entry name" value="AcylCoA_DH/oxidase_NM_dom_sf"/>
</dbReference>
<accession>A0A418B4P0</accession>
<dbReference type="SUPFAM" id="SSF56645">
    <property type="entry name" value="Acyl-CoA dehydrogenase NM domain-like"/>
    <property type="match status" value="1"/>
</dbReference>
<dbReference type="InterPro" id="IPR042099">
    <property type="entry name" value="ANL_N_sf"/>
</dbReference>
<evidence type="ECO:0000256" key="3">
    <source>
        <dbReference type="ARBA" id="ARBA00022630"/>
    </source>
</evidence>
<dbReference type="GO" id="GO:0006552">
    <property type="term" value="P:L-leucine catabolic process"/>
    <property type="evidence" value="ECO:0007669"/>
    <property type="project" value="TreeGrafter"/>
</dbReference>
<dbReference type="InterPro" id="IPR006091">
    <property type="entry name" value="Acyl-CoA_Oxase/DH_mid-dom"/>
</dbReference>
<dbReference type="InterPro" id="IPR020845">
    <property type="entry name" value="AMP-binding_CS"/>
</dbReference>
<reference evidence="12 13" key="1">
    <citation type="submission" date="2018-08" db="EMBL/GenBank/DDBJ databases">
        <title>Aphanomyces genome sequencing and annotation.</title>
        <authorList>
            <person name="Minardi D."/>
            <person name="Oidtmann B."/>
            <person name="Van Der Giezen M."/>
            <person name="Studholme D.J."/>
        </authorList>
    </citation>
    <scope>NUCLEOTIDE SEQUENCE [LARGE SCALE GENOMIC DNA]</scope>
    <source>
        <strain evidence="12 13">NJM0002</strain>
    </source>
</reference>
<comment type="caution">
    <text evidence="12">The sequence shown here is derived from an EMBL/GenBank/DDBJ whole genome shotgun (WGS) entry which is preliminary data.</text>
</comment>
<feature type="domain" description="Acyl-CoA oxidase/dehydrogenase middle" evidence="10">
    <location>
        <begin position="905"/>
        <end position="1007"/>
    </location>
</feature>
<evidence type="ECO:0000256" key="6">
    <source>
        <dbReference type="ARBA" id="ARBA00049552"/>
    </source>
</evidence>
<keyword evidence="13" id="KW-1185">Reference proteome</keyword>
<comment type="similarity">
    <text evidence="2">Belongs to the acyl-CoA dehydrogenase family.</text>
</comment>
<feature type="domain" description="Acyl-CoA dehydrogenase/oxidase N-terminal" evidence="11">
    <location>
        <begin position="822"/>
        <end position="901"/>
    </location>
</feature>
<dbReference type="InterPro" id="IPR000873">
    <property type="entry name" value="AMP-dep_synth/lig_dom"/>
</dbReference>
<dbReference type="PROSITE" id="PS00455">
    <property type="entry name" value="AMP_BINDING"/>
    <property type="match status" value="1"/>
</dbReference>
<dbReference type="Pfam" id="PF23562">
    <property type="entry name" value="AMP-binding_C_3"/>
    <property type="match status" value="1"/>
</dbReference>